<dbReference type="RefSeq" id="WP_015815057.1">
    <property type="nucleotide sequence ID" value="NC_013037.1"/>
</dbReference>
<dbReference type="HOGENOM" id="CLU_019796_1_0_10"/>
<dbReference type="SUPFAM" id="SSF52283">
    <property type="entry name" value="Formate/glycerate dehydrogenase catalytic domain-like"/>
    <property type="match status" value="1"/>
</dbReference>
<keyword evidence="5" id="KW-1185">Reference proteome</keyword>
<dbReference type="SUPFAM" id="SSF51735">
    <property type="entry name" value="NAD(P)-binding Rossmann-fold domains"/>
    <property type="match status" value="1"/>
</dbReference>
<dbReference type="Gene3D" id="3.40.50.720">
    <property type="entry name" value="NAD(P)-binding Rossmann-like Domain"/>
    <property type="match status" value="2"/>
</dbReference>
<dbReference type="GO" id="GO:0016491">
    <property type="term" value="F:oxidoreductase activity"/>
    <property type="evidence" value="ECO:0007669"/>
    <property type="project" value="UniProtKB-KW"/>
</dbReference>
<gene>
    <name evidence="4" type="ordered locus">Dfer_5627</name>
</gene>
<feature type="domain" description="D-isomer specific 2-hydroxyacid dehydrogenase NAD-binding" evidence="3">
    <location>
        <begin position="103"/>
        <end position="277"/>
    </location>
</feature>
<dbReference type="PANTHER" id="PTHR43333:SF1">
    <property type="entry name" value="D-ISOMER SPECIFIC 2-HYDROXYACID DEHYDROGENASE NAD-BINDING DOMAIN-CONTAINING PROTEIN"/>
    <property type="match status" value="1"/>
</dbReference>
<dbReference type="Proteomes" id="UP000002011">
    <property type="component" value="Chromosome"/>
</dbReference>
<evidence type="ECO:0000313" key="5">
    <source>
        <dbReference type="Proteomes" id="UP000002011"/>
    </source>
</evidence>
<dbReference type="STRING" id="471854.Dfer_5627"/>
<dbReference type="KEGG" id="dfe:Dfer_5627"/>
<proteinExistence type="predicted"/>
<dbReference type="EMBL" id="CP001619">
    <property type="protein sequence ID" value="ACT96817.1"/>
    <property type="molecule type" value="Genomic_DNA"/>
</dbReference>
<dbReference type="InterPro" id="IPR006140">
    <property type="entry name" value="D-isomer_DH_NAD-bd"/>
</dbReference>
<dbReference type="OrthoDB" id="9805416at2"/>
<sequence>MILLMYEPIEAHLERLKQIATGHDIVIAHSEEEAKALITDAEIVLGNRYFIQSLPFARQLRWMQSNSVGVDIILTEKQRLIDQNITLTCSRGIYDAELAEHTITLLLTLFRQIHRLRDEQHDTRWQRHRLRTLHGSRCLILGWGSLGKEIARLASAMGAQVSAVRNQPDDSQDDSIHVFGSKTWQRALAETDALIICLPKTADTHHFVNKSVLEQLPASAFVVNIGRGGTLDDDALWEMVHAGRLAGAALDVFEQEPLPATHPIWREPNIMVSPHVGRSLEGPVYKWQPLFEQNLARYLRGEPLLNVVNYDKGY</sequence>
<evidence type="ECO:0000256" key="2">
    <source>
        <dbReference type="ARBA" id="ARBA00023027"/>
    </source>
</evidence>
<dbReference type="Pfam" id="PF02826">
    <property type="entry name" value="2-Hacid_dh_C"/>
    <property type="match status" value="1"/>
</dbReference>
<keyword evidence="2" id="KW-0520">NAD</keyword>
<organism evidence="4 5">
    <name type="scientific">Dyadobacter fermentans (strain ATCC 700827 / DSM 18053 / CIP 107007 / KCTC 52180 / NS114)</name>
    <dbReference type="NCBI Taxonomy" id="471854"/>
    <lineage>
        <taxon>Bacteria</taxon>
        <taxon>Pseudomonadati</taxon>
        <taxon>Bacteroidota</taxon>
        <taxon>Cytophagia</taxon>
        <taxon>Cytophagales</taxon>
        <taxon>Spirosomataceae</taxon>
        <taxon>Dyadobacter</taxon>
    </lineage>
</organism>
<dbReference type="InterPro" id="IPR036291">
    <property type="entry name" value="NAD(P)-bd_dom_sf"/>
</dbReference>
<dbReference type="eggNOG" id="COG0111">
    <property type="taxonomic scope" value="Bacteria"/>
</dbReference>
<evidence type="ECO:0000313" key="4">
    <source>
        <dbReference type="EMBL" id="ACT96817.1"/>
    </source>
</evidence>
<reference evidence="4 5" key="1">
    <citation type="journal article" date="2009" name="Stand. Genomic Sci.">
        <title>Complete genome sequence of Dyadobacter fermentans type strain (NS114).</title>
        <authorList>
            <person name="Lang E."/>
            <person name="Lapidus A."/>
            <person name="Chertkov O."/>
            <person name="Brettin T."/>
            <person name="Detter J.C."/>
            <person name="Han C."/>
            <person name="Copeland A."/>
            <person name="Glavina Del Rio T."/>
            <person name="Nolan M."/>
            <person name="Chen F."/>
            <person name="Lucas S."/>
            <person name="Tice H."/>
            <person name="Cheng J.F."/>
            <person name="Land M."/>
            <person name="Hauser L."/>
            <person name="Chang Y.J."/>
            <person name="Jeffries C.D."/>
            <person name="Kopitz M."/>
            <person name="Bruce D."/>
            <person name="Goodwin L."/>
            <person name="Pitluck S."/>
            <person name="Ovchinnikova G."/>
            <person name="Pati A."/>
            <person name="Ivanova N."/>
            <person name="Mavrommatis K."/>
            <person name="Chen A."/>
            <person name="Palaniappan K."/>
            <person name="Chain P."/>
            <person name="Bristow J."/>
            <person name="Eisen J.A."/>
            <person name="Markowitz V."/>
            <person name="Hugenholtz P."/>
            <person name="Goker M."/>
            <person name="Rohde M."/>
            <person name="Kyrpides N.C."/>
            <person name="Klenk H.P."/>
        </authorList>
    </citation>
    <scope>NUCLEOTIDE SEQUENCE [LARGE SCALE GENOMIC DNA]</scope>
    <source>
        <strain evidence="5">ATCC 700827 / DSM 18053 / CIP 107007 / KCTC 52180 / NS114</strain>
    </source>
</reference>
<evidence type="ECO:0000259" key="3">
    <source>
        <dbReference type="Pfam" id="PF02826"/>
    </source>
</evidence>
<dbReference type="PANTHER" id="PTHR43333">
    <property type="entry name" value="2-HACID_DH_C DOMAIN-CONTAINING PROTEIN"/>
    <property type="match status" value="1"/>
</dbReference>
<name>C6VWR7_DYAFD</name>
<dbReference type="AlphaFoldDB" id="C6VWR7"/>
<evidence type="ECO:0000256" key="1">
    <source>
        <dbReference type="ARBA" id="ARBA00023002"/>
    </source>
</evidence>
<protein>
    <submittedName>
        <fullName evidence="4">D-isomer specific 2-hydroxyacid dehydrogenase NAD-binding</fullName>
    </submittedName>
</protein>
<dbReference type="CDD" id="cd05300">
    <property type="entry name" value="2-Hacid_dh_1"/>
    <property type="match status" value="1"/>
</dbReference>
<dbReference type="GO" id="GO:0051287">
    <property type="term" value="F:NAD binding"/>
    <property type="evidence" value="ECO:0007669"/>
    <property type="project" value="InterPro"/>
</dbReference>
<accession>C6VWR7</accession>
<keyword evidence="1" id="KW-0560">Oxidoreductase</keyword>